<feature type="compositionally biased region" description="Low complexity" evidence="1">
    <location>
        <begin position="382"/>
        <end position="393"/>
    </location>
</feature>
<proteinExistence type="predicted"/>
<keyword evidence="2" id="KW-1185">Reference proteome</keyword>
<feature type="region of interest" description="Disordered" evidence="1">
    <location>
        <begin position="380"/>
        <end position="407"/>
    </location>
</feature>
<organism evidence="2 3">
    <name type="scientific">Steinernema glaseri</name>
    <dbReference type="NCBI Taxonomy" id="37863"/>
    <lineage>
        <taxon>Eukaryota</taxon>
        <taxon>Metazoa</taxon>
        <taxon>Ecdysozoa</taxon>
        <taxon>Nematoda</taxon>
        <taxon>Chromadorea</taxon>
        <taxon>Rhabditida</taxon>
        <taxon>Tylenchina</taxon>
        <taxon>Panagrolaimomorpha</taxon>
        <taxon>Strongyloidoidea</taxon>
        <taxon>Steinernematidae</taxon>
        <taxon>Steinernema</taxon>
    </lineage>
</organism>
<feature type="compositionally biased region" description="Low complexity" evidence="1">
    <location>
        <begin position="486"/>
        <end position="498"/>
    </location>
</feature>
<accession>A0A1I7ZXF9</accession>
<sequence>MQEGDKHVFRLHRLQEPAHERRVLIMKHAVLLIGIVGLLPVVQCEAELMTLHRKCSDRSRNITSEACKLKDDFRELRGLMSMRETEFAMCVGHDSVREVELTPSTKHFSECNVTVAEPTVIQGCWRSVAVVKRRCQRLKKCCPASDRCMKRLASSDTTALVRRKHVDINLKTLKCLNDMESIIRVFGNDETKSGRNIRPALTIPFSPLVSRAHAVIIARTEALMDVVGQDQFMRTDLKSVDPLFPQKKIVRTRAKHVTSILKSRYTELARIAEELSAILVQKRQKRRQKELMKRYGSGFSSGKGRKALSHSVKEKKVEGAKQTSLLSSLENATEKLEPFTTHTVAASPSTMTIRKLMKFRKNLKFATVTSSGEIQEVTKPATTTTTTTIPTTTTHDEDKPRKVSNTYGRSRENYWPEFSIDSQTRTTIAPTKLRSNFRRKPVIKEYSPSDATSGTGTSHIPLSEAELGAVRIPNLQGKKMTKAKSVEVSSSRVSQEQSMRAPNVPRAKVPKQKVAEVKFIETKPTASSTVSTTSTTITATEKTQEPTTVPGNRLNNSTTTRNPALTRSVEIDQTTDKANSTAVRALGVPHFKIPLMPEEGAPIPNLPQKSPSELQEYLRRNKGELQKTTTTPKTTTQPEAYVGNDGTWTLDPPKSEEEPEDKSFPGANNELITHEEGTFPVSPYHKELMGDKSSNEIRRSGKHKLSKRKFSKKKLRKMVEAMVTGEPLFAGSAEKSSKDGREDHPLPHIVEKEIVDSSSNGAMRIPFNLVDNSVQDRMGIFPITTKEPRRIKITMWPPGYRNHFTHHHGAHKTTSAPRRAAAAGTLTSGMPESFYKVFYPQLKPEKRRRLKGYRNKVLFARRHLRRQKGHVVHSNANTVTQPEESIPMAVTKLPIHRLRPKHEDNDLSANQITEEGVYHRSSHSRSESNASPSFAQIVYPRAVSSR</sequence>
<dbReference type="AlphaFoldDB" id="A0A1I7ZXF9"/>
<feature type="compositionally biased region" description="Low complexity" evidence="1">
    <location>
        <begin position="530"/>
        <end position="549"/>
    </location>
</feature>
<evidence type="ECO:0000313" key="3">
    <source>
        <dbReference type="WBParaSite" id="L893_g3071.t1"/>
    </source>
</evidence>
<protein>
    <submittedName>
        <fullName evidence="3">FHA domain-containing protein</fullName>
    </submittedName>
</protein>
<feature type="region of interest" description="Disordered" evidence="1">
    <location>
        <begin position="530"/>
        <end position="560"/>
    </location>
</feature>
<evidence type="ECO:0000256" key="1">
    <source>
        <dbReference type="SAM" id="MobiDB-lite"/>
    </source>
</evidence>
<evidence type="ECO:0000313" key="2">
    <source>
        <dbReference type="Proteomes" id="UP000095287"/>
    </source>
</evidence>
<feature type="region of interest" description="Disordered" evidence="1">
    <location>
        <begin position="622"/>
        <end position="664"/>
    </location>
</feature>
<dbReference type="Proteomes" id="UP000095287">
    <property type="component" value="Unplaced"/>
</dbReference>
<reference evidence="3" key="1">
    <citation type="submission" date="2016-11" db="UniProtKB">
        <authorList>
            <consortium name="WormBaseParasite"/>
        </authorList>
    </citation>
    <scope>IDENTIFICATION</scope>
</reference>
<feature type="region of interest" description="Disordered" evidence="1">
    <location>
        <begin position="485"/>
        <end position="509"/>
    </location>
</feature>
<feature type="compositionally biased region" description="Low complexity" evidence="1">
    <location>
        <begin position="626"/>
        <end position="638"/>
    </location>
</feature>
<feature type="region of interest" description="Disordered" evidence="1">
    <location>
        <begin position="901"/>
        <end position="946"/>
    </location>
</feature>
<dbReference type="WBParaSite" id="L893_g3071.t1">
    <property type="protein sequence ID" value="L893_g3071.t1"/>
    <property type="gene ID" value="L893_g3071"/>
</dbReference>
<name>A0A1I7ZXF9_9BILA</name>